<gene>
    <name evidence="2" type="ORF">FM125_02890</name>
</gene>
<evidence type="ECO:0000313" key="2">
    <source>
        <dbReference type="EMBL" id="SJN20033.1"/>
    </source>
</evidence>
<protein>
    <submittedName>
        <fullName evidence="2">TsaB protein, required for threonylcarbamoyladenosine (T(6)A) formation in tRNA</fullName>
    </submittedName>
</protein>
<dbReference type="Proteomes" id="UP000196230">
    <property type="component" value="Unassembled WGS sequence"/>
</dbReference>
<dbReference type="Pfam" id="PF00814">
    <property type="entry name" value="TsaD"/>
    <property type="match status" value="1"/>
</dbReference>
<feature type="domain" description="Gcp-like" evidence="1">
    <location>
        <begin position="34"/>
        <end position="157"/>
    </location>
</feature>
<proteinExistence type="predicted"/>
<dbReference type="RefSeq" id="WP_087133595.1">
    <property type="nucleotide sequence ID" value="NZ_FUKP01000018.1"/>
</dbReference>
<name>A0A1R4ILA2_9MICC</name>
<dbReference type="GO" id="GO:0002949">
    <property type="term" value="P:tRNA threonylcarbamoyladenosine modification"/>
    <property type="evidence" value="ECO:0007669"/>
    <property type="project" value="InterPro"/>
</dbReference>
<dbReference type="NCBIfam" id="TIGR03725">
    <property type="entry name" value="T6A_YeaZ"/>
    <property type="match status" value="1"/>
</dbReference>
<dbReference type="InterPro" id="IPR043129">
    <property type="entry name" value="ATPase_NBD"/>
</dbReference>
<dbReference type="PANTHER" id="PTHR11735:SF11">
    <property type="entry name" value="TRNA THREONYLCARBAMOYLADENOSINE BIOSYNTHESIS PROTEIN TSAB"/>
    <property type="match status" value="1"/>
</dbReference>
<dbReference type="PANTHER" id="PTHR11735">
    <property type="entry name" value="TRNA N6-ADENOSINE THREONYLCARBAMOYLTRANSFERASE"/>
    <property type="match status" value="1"/>
</dbReference>
<dbReference type="Gene3D" id="3.30.420.40">
    <property type="match status" value="2"/>
</dbReference>
<sequence>MPTLLALDTSAAASVALVADGQTRACWTAVDTTSHAEALTPAVQQVLAEAGVDGKDLDGIAVGVGPGPFTGLRAGLATAEALGFGWDVPVHGVCSLDALAHRAAVHAFSVGVEEYVVAIDARRREVYWSHHVQVGGQATTLHGPFVTGAAEVTDLPVYGAGAGLYPDQVRAVPGWEDAVPEAAAVGEVAALALRRGRGLRPLTPLYLRESDAKVPGPRKRATV</sequence>
<dbReference type="SUPFAM" id="SSF53067">
    <property type="entry name" value="Actin-like ATPase domain"/>
    <property type="match status" value="2"/>
</dbReference>
<evidence type="ECO:0000313" key="3">
    <source>
        <dbReference type="Proteomes" id="UP000196230"/>
    </source>
</evidence>
<dbReference type="InterPro" id="IPR000905">
    <property type="entry name" value="Gcp-like_dom"/>
</dbReference>
<dbReference type="InterPro" id="IPR022496">
    <property type="entry name" value="T6A_TsaB"/>
</dbReference>
<dbReference type="GO" id="GO:0005829">
    <property type="term" value="C:cytosol"/>
    <property type="evidence" value="ECO:0007669"/>
    <property type="project" value="TreeGrafter"/>
</dbReference>
<dbReference type="EMBL" id="FUKP01000018">
    <property type="protein sequence ID" value="SJN20033.1"/>
    <property type="molecule type" value="Genomic_DNA"/>
</dbReference>
<evidence type="ECO:0000259" key="1">
    <source>
        <dbReference type="Pfam" id="PF00814"/>
    </source>
</evidence>
<dbReference type="AlphaFoldDB" id="A0A1R4ILA2"/>
<reference evidence="2 3" key="1">
    <citation type="submission" date="2017-02" db="EMBL/GenBank/DDBJ databases">
        <authorList>
            <person name="Peterson S.W."/>
        </authorList>
    </citation>
    <scope>NUCLEOTIDE SEQUENCE [LARGE SCALE GENOMIC DNA]</scope>
    <source>
        <strain evidence="2 3">2B3F</strain>
    </source>
</reference>
<organism evidence="2 3">
    <name type="scientific">Micrococcus lylae</name>
    <dbReference type="NCBI Taxonomy" id="1273"/>
    <lineage>
        <taxon>Bacteria</taxon>
        <taxon>Bacillati</taxon>
        <taxon>Actinomycetota</taxon>
        <taxon>Actinomycetes</taxon>
        <taxon>Micrococcales</taxon>
        <taxon>Micrococcaceae</taxon>
        <taxon>Micrococcus</taxon>
    </lineage>
</organism>
<accession>A0A1R4ILA2</accession>